<feature type="domain" description="PHD-type" evidence="12">
    <location>
        <begin position="950"/>
        <end position="1063"/>
    </location>
</feature>
<dbReference type="Pfam" id="PF13771">
    <property type="entry name" value="zf-HC5HC2H"/>
    <property type="match status" value="1"/>
</dbReference>
<feature type="compositionally biased region" description="Low complexity" evidence="9">
    <location>
        <begin position="619"/>
        <end position="632"/>
    </location>
</feature>
<feature type="region of interest" description="Disordered" evidence="9">
    <location>
        <begin position="619"/>
        <end position="638"/>
    </location>
</feature>
<dbReference type="PANTHER" id="PTHR46223">
    <property type="entry name" value="HISTONE-LYSINE N-METHYLTRANSFERASE SUV39H"/>
    <property type="match status" value="1"/>
</dbReference>
<sequence>MGERSIEELLTGKGVGAVVVTRVREGRGVRVQVDLKERKLDAEVTVTVHIHIRGTKLVIFTVTASVSTVLSTNVTGTDLEAVDIISVAVFLTTIQKGRTGSVPRGKKGIASPQYALKECRRNPALSLQQPDPDLKEERKSSVGLTDELLDRHGDWLKPSPHAYYKKDQLLTPGIFATDENDWLDLSLKAPAKPTPKIEGISREDLSLCFNSSVMPAPTVAGALKDAELEGHSDVKAMLTSSYKEGFEASLRSTSSFCSVQADVPMLNMSGRRNLFDVDRSGDTTMQVDATFSLNNTKIPPPLHRDRIMNTFVSPLESGSRTKEERCLDLLNQLISLSRGDEETVVSVDTNNTVSGSFTEQLAVTASDNHEQHTDKIINVSTGAGMCVSVIEISNSTSTEQIDVERAEPSGYKEVNSIDCFTSVKEKEEVLVKQDIPAASIEPYPQSQSPSPIKSQKTSLRLPLKHLVVELSDSTTNLEDDEEREIEVQSQPASSLPVSQLNEFSGSPDQCLSPDLRDLSPVQTVSSHRTSVPVFSNAAAEGTDKDRILDLSDLDHATDLFIEKVHSLFIHGRPHSPSMPASFNHCPSPKKSICQQPENKHKSLTDECPVSRPKTLEIVELSESSPSSSSSSESDSDIEVALRTKRAGFIPERKFKSLERDGNTHDSADIAHDHSIQYLNEDVVCCSTKPPLRRGKGSYGGDQPSRVTYIRDKHGNLIQVVEVGDSDNDNDCEEPDTKSCAGDKNDESFSSHPEVLPVIQEIKEMLQGSASYSDKSSEHDDLSGPNSHPVLKVRPSGRIQIRSREPSQRIRSRKLVLEGSESQESDEDTEATGRTSAVSSTGGFKHREKWKRGIVCDLCSGGPSLALGEWYCWCCGTPATKCQCPEDKKVYVPIATFALCGRMELDWTQGFGPNCGPKSGSNSRHLNFKPSCGSSADDPGRFRRKQLSLGYRKGQKQKKRGRQILDYQWSGKVHRMCALWSSEVYVKSSPKKEPHFAQLDTAVKRGNTLVCKHPDCKKTGATLGCRVRACRRSFHYPCAEKLANQCMVRMWDGALVPVACQYHRHIEEQAERAKEKSLRSKITDPVREGKMVVAAERPYIGVKLLCEDIAEGQEQVQIPCTNDVDDDPAPIIRYITKCWFKGRPVDHLHPVGTELAKGCYGCYGPNFDNPHSLMPPHVMGADKANRSRESDNRLDWQGERMYGRLPYNAAGLLQVSMLECCALQDLTKYPSVPGYYGECGMFLFCLLIYISRGQGEERFERIHNPFGVAGKFVVEYVGDVLTQAEADERGEKYDQNQLSYLFNLDHPGVEHSDAIVLDGINMSNIARFINHSCEGNLMIFRVFSETTDLRYFRIGMYAIQDIEVGDELSYDYNYASSKDSSELVDDPTAIRCFCGALSCRKWLWQGADSGLKH</sequence>
<comment type="caution">
    <text evidence="13">The sequence shown here is derived from an EMBL/GenBank/DDBJ whole genome shotgun (WGS) entry which is preliminary data.</text>
</comment>
<dbReference type="EMBL" id="LVLJ01003740">
    <property type="protein sequence ID" value="OAE19953.1"/>
    <property type="molecule type" value="Genomic_DNA"/>
</dbReference>
<feature type="region of interest" description="Disordered" evidence="9">
    <location>
        <begin position="723"/>
        <end position="750"/>
    </location>
</feature>
<comment type="subcellular location">
    <subcellularLocation>
        <location evidence="1">Chromosome</location>
    </subcellularLocation>
</comment>
<keyword evidence="2" id="KW-0158">Chromosome</keyword>
<dbReference type="SMART" id="SM00317">
    <property type="entry name" value="SET"/>
    <property type="match status" value="1"/>
</dbReference>
<evidence type="ECO:0000256" key="6">
    <source>
        <dbReference type="ARBA" id="ARBA00022723"/>
    </source>
</evidence>
<dbReference type="PANTHER" id="PTHR46223:SF3">
    <property type="entry name" value="HISTONE-LYSINE N-METHYLTRANSFERASE SET-23"/>
    <property type="match status" value="1"/>
</dbReference>
<keyword evidence="6" id="KW-0479">Metal-binding</keyword>
<dbReference type="InterPro" id="IPR003616">
    <property type="entry name" value="Post-SET_dom"/>
</dbReference>
<evidence type="ECO:0000256" key="9">
    <source>
        <dbReference type="SAM" id="MobiDB-lite"/>
    </source>
</evidence>
<feature type="region of interest" description="Disordered" evidence="9">
    <location>
        <begin position="473"/>
        <end position="516"/>
    </location>
</feature>
<protein>
    <recommendedName>
        <fullName evidence="15">Histone-lysine N-methyltransferase</fullName>
    </recommendedName>
</protein>
<dbReference type="GO" id="GO:0008168">
    <property type="term" value="F:methyltransferase activity"/>
    <property type="evidence" value="ECO:0007669"/>
    <property type="project" value="UniProtKB-KW"/>
</dbReference>
<dbReference type="PROSITE" id="PS50868">
    <property type="entry name" value="POST_SET"/>
    <property type="match status" value="1"/>
</dbReference>
<keyword evidence="8" id="KW-0862">Zinc</keyword>
<dbReference type="InterPro" id="IPR013083">
    <property type="entry name" value="Znf_RING/FYVE/PHD"/>
</dbReference>
<feature type="compositionally biased region" description="Acidic residues" evidence="9">
    <location>
        <begin position="723"/>
        <end position="733"/>
    </location>
</feature>
<feature type="region of interest" description="Disordered" evidence="9">
    <location>
        <begin position="578"/>
        <end position="608"/>
    </location>
</feature>
<dbReference type="Gene3D" id="2.170.270.10">
    <property type="entry name" value="SET domain"/>
    <property type="match status" value="1"/>
</dbReference>
<keyword evidence="4" id="KW-0808">Transferase</keyword>
<reference evidence="13" key="1">
    <citation type="submission" date="2016-03" db="EMBL/GenBank/DDBJ databases">
        <title>Mechanisms controlling the formation of the plant cell surface in tip-growing cells are functionally conserved among land plants.</title>
        <authorList>
            <person name="Honkanen S."/>
            <person name="Jones V.A."/>
            <person name="Morieri G."/>
            <person name="Champion C."/>
            <person name="Hetherington A.J."/>
            <person name="Kelly S."/>
            <person name="Saint-Marcoux D."/>
            <person name="Proust H."/>
            <person name="Prescott H."/>
            <person name="Dolan L."/>
        </authorList>
    </citation>
    <scope>NUCLEOTIDE SEQUENCE [LARGE SCALE GENOMIC DNA]</scope>
    <source>
        <tissue evidence="13">Whole gametophyte</tissue>
    </source>
</reference>
<keyword evidence="7" id="KW-0863">Zinc-finger</keyword>
<dbReference type="SUPFAM" id="SSF82199">
    <property type="entry name" value="SET domain"/>
    <property type="match status" value="1"/>
</dbReference>
<feature type="domain" description="Post-SET" evidence="11">
    <location>
        <begin position="1387"/>
        <end position="1403"/>
    </location>
</feature>
<evidence type="ECO:0000256" key="2">
    <source>
        <dbReference type="ARBA" id="ARBA00022454"/>
    </source>
</evidence>
<evidence type="ECO:0000256" key="5">
    <source>
        <dbReference type="ARBA" id="ARBA00022691"/>
    </source>
</evidence>
<organism evidence="13 14">
    <name type="scientific">Marchantia polymorpha subsp. ruderalis</name>
    <dbReference type="NCBI Taxonomy" id="1480154"/>
    <lineage>
        <taxon>Eukaryota</taxon>
        <taxon>Viridiplantae</taxon>
        <taxon>Streptophyta</taxon>
        <taxon>Embryophyta</taxon>
        <taxon>Marchantiophyta</taxon>
        <taxon>Marchantiopsida</taxon>
        <taxon>Marchantiidae</taxon>
        <taxon>Marchantiales</taxon>
        <taxon>Marchantiaceae</taxon>
        <taxon>Marchantia</taxon>
    </lineage>
</organism>
<dbReference type="PROSITE" id="PS50280">
    <property type="entry name" value="SET"/>
    <property type="match status" value="1"/>
</dbReference>
<dbReference type="CDD" id="cd15571">
    <property type="entry name" value="ePHD"/>
    <property type="match status" value="1"/>
</dbReference>
<gene>
    <name evidence="13" type="ORF">AXG93_1520s1270</name>
</gene>
<evidence type="ECO:0000313" key="14">
    <source>
        <dbReference type="Proteomes" id="UP000077202"/>
    </source>
</evidence>
<dbReference type="InterPro" id="IPR001214">
    <property type="entry name" value="SET_dom"/>
</dbReference>
<dbReference type="Gene3D" id="3.30.40.10">
    <property type="entry name" value="Zinc/RING finger domain, C3HC4 (zinc finger)"/>
    <property type="match status" value="1"/>
</dbReference>
<evidence type="ECO:0000256" key="3">
    <source>
        <dbReference type="ARBA" id="ARBA00022603"/>
    </source>
</evidence>
<evidence type="ECO:0000259" key="12">
    <source>
        <dbReference type="PROSITE" id="PS51805"/>
    </source>
</evidence>
<evidence type="ECO:0000256" key="8">
    <source>
        <dbReference type="ARBA" id="ARBA00022833"/>
    </source>
</evidence>
<dbReference type="GO" id="GO:0032259">
    <property type="term" value="P:methylation"/>
    <property type="evidence" value="ECO:0007669"/>
    <property type="project" value="UniProtKB-KW"/>
</dbReference>
<feature type="compositionally biased region" description="Polar residues" evidence="9">
    <location>
        <begin position="487"/>
        <end position="509"/>
    </location>
</feature>
<feature type="compositionally biased region" description="Polar residues" evidence="9">
    <location>
        <begin position="831"/>
        <end position="841"/>
    </location>
</feature>
<evidence type="ECO:0000256" key="1">
    <source>
        <dbReference type="ARBA" id="ARBA00004286"/>
    </source>
</evidence>
<dbReference type="InterPro" id="IPR050973">
    <property type="entry name" value="H3K9_Histone-Lys_N-MTase"/>
</dbReference>
<dbReference type="Pfam" id="PF00856">
    <property type="entry name" value="SET"/>
    <property type="match status" value="1"/>
</dbReference>
<feature type="domain" description="SET" evidence="10">
    <location>
        <begin position="1075"/>
        <end position="1372"/>
    </location>
</feature>
<dbReference type="GO" id="GO:0008270">
    <property type="term" value="F:zinc ion binding"/>
    <property type="evidence" value="ECO:0007669"/>
    <property type="project" value="UniProtKB-KW"/>
</dbReference>
<feature type="region of interest" description="Disordered" evidence="9">
    <location>
        <begin position="766"/>
        <end position="841"/>
    </location>
</feature>
<keyword evidence="5" id="KW-0949">S-adenosyl-L-methionine</keyword>
<evidence type="ECO:0000259" key="11">
    <source>
        <dbReference type="PROSITE" id="PS50868"/>
    </source>
</evidence>
<keyword evidence="14" id="KW-1185">Reference proteome</keyword>
<keyword evidence="3" id="KW-0489">Methyltransferase</keyword>
<name>A0A176VHR7_MARPO</name>
<dbReference type="PROSITE" id="PS51805">
    <property type="entry name" value="EPHD"/>
    <property type="match status" value="1"/>
</dbReference>
<evidence type="ECO:0000256" key="4">
    <source>
        <dbReference type="ARBA" id="ARBA00022679"/>
    </source>
</evidence>
<dbReference type="GO" id="GO:0005694">
    <property type="term" value="C:chromosome"/>
    <property type="evidence" value="ECO:0007669"/>
    <property type="project" value="UniProtKB-SubCell"/>
</dbReference>
<dbReference type="InterPro" id="IPR034732">
    <property type="entry name" value="EPHD"/>
</dbReference>
<proteinExistence type="predicted"/>
<evidence type="ECO:0000259" key="10">
    <source>
        <dbReference type="PROSITE" id="PS50280"/>
    </source>
</evidence>
<accession>A0A176VHR7</accession>
<feature type="compositionally biased region" description="Acidic residues" evidence="9">
    <location>
        <begin position="820"/>
        <end position="829"/>
    </location>
</feature>
<evidence type="ECO:0000313" key="13">
    <source>
        <dbReference type="EMBL" id="OAE19953.1"/>
    </source>
</evidence>
<dbReference type="InterPro" id="IPR046341">
    <property type="entry name" value="SET_dom_sf"/>
</dbReference>
<evidence type="ECO:0008006" key="15">
    <source>
        <dbReference type="Google" id="ProtNLM"/>
    </source>
</evidence>
<evidence type="ECO:0000256" key="7">
    <source>
        <dbReference type="ARBA" id="ARBA00022771"/>
    </source>
</evidence>
<feature type="compositionally biased region" description="Basic and acidic residues" evidence="9">
    <location>
        <begin position="734"/>
        <end position="748"/>
    </location>
</feature>
<dbReference type="Proteomes" id="UP000077202">
    <property type="component" value="Unassembled WGS sequence"/>
</dbReference>